<dbReference type="KEGG" id="pac:PPA2319"/>
<keyword evidence="4" id="KW-0067">ATP-binding</keyword>
<dbReference type="GO" id="GO:0008741">
    <property type="term" value="F:ribulokinase activity"/>
    <property type="evidence" value="ECO:0007669"/>
    <property type="project" value="UniProtKB-UniRule"/>
</dbReference>
<evidence type="ECO:0000256" key="1">
    <source>
        <dbReference type="ARBA" id="ARBA00022679"/>
    </source>
</evidence>
<evidence type="ECO:0000256" key="8">
    <source>
        <dbReference type="RuleBase" id="RU003455"/>
    </source>
</evidence>
<evidence type="ECO:0000256" key="7">
    <source>
        <dbReference type="NCBIfam" id="TIGR01234"/>
    </source>
</evidence>
<dbReference type="HOGENOM" id="CLU_009281_9_1_11"/>
<comment type="catalytic activity">
    <reaction evidence="8">
        <text>L-ribulose + ATP = L-ribulose 5-phosphate + ADP + H(+)</text>
        <dbReference type="Rhea" id="RHEA:22072"/>
        <dbReference type="ChEBI" id="CHEBI:15378"/>
        <dbReference type="ChEBI" id="CHEBI:16880"/>
        <dbReference type="ChEBI" id="CHEBI:30616"/>
        <dbReference type="ChEBI" id="CHEBI:58226"/>
        <dbReference type="ChEBI" id="CHEBI:456216"/>
        <dbReference type="EC" id="2.7.1.16"/>
    </reaction>
</comment>
<sequence>MGPTTRPGATRLPREEDTMNNNYVVGLDFGTLSGRAVVVRANDGAEMGAAVHEYPHGVMDRTLSAADGRKLPPDFALQDPVDYLETLETIVRGAVKDAGVDPDHIVGIGLDVTSATVVAATKDGTPLCQLPEFRNEPHAWVKLWKHHGAQDQADRIVKLAQVRREPWLTRYGGILSSEMLMPKVLETLERAPQVYRATDVFCNVLDWLTWRLTGVLAFSTGDSGYKRMYQDGKYPSRDYLMNLNPEFADVFAEKMNAPVLPLGARVGGLTPEFSERLGLPVGTTVASGNIDAHVTAAAVQAVENGQMTAIMGTSACYVVPGPQLKEVPGMFGVVDGGIVDGSWGFEAGQTAVGDIFAWFIDNCVPGSYFDEADHRGIGVYDLLTEKCARQEVGAHGLIALDWHNGNRSVLADANLSGMILGQTLTTTPEDQYRALLESTAFGARTIIESFRDSGVEINELVVAGGLTKNTFLMQLFCDICRVPLSVGTIKQPGAHGSAVFAAVAADLYPDVKAASAAMGAKKAGVYQIDEQRAEQYDALYAEYARLHDYFGRGGNQVMHRLKEIRRQAHLRARESTETSNGGNGAHL</sequence>
<evidence type="ECO:0000259" key="10">
    <source>
        <dbReference type="Pfam" id="PF02782"/>
    </source>
</evidence>
<dbReference type="EMBL" id="AE017283">
    <property type="protein sequence ID" value="AAT84023.1"/>
    <property type="molecule type" value="Genomic_DNA"/>
</dbReference>
<evidence type="ECO:0000256" key="5">
    <source>
        <dbReference type="ARBA" id="ARBA00022935"/>
    </source>
</evidence>
<evidence type="ECO:0000256" key="2">
    <source>
        <dbReference type="ARBA" id="ARBA00022741"/>
    </source>
</evidence>
<dbReference type="InterPro" id="IPR018484">
    <property type="entry name" value="FGGY_N"/>
</dbReference>
<dbReference type="CDD" id="cd07781">
    <property type="entry name" value="ASKHA_NBD_FGGY_L-RBK"/>
    <property type="match status" value="1"/>
</dbReference>
<reference evidence="11 12" key="1">
    <citation type="journal article" date="2004" name="Science">
        <title>The complete genome sequence of Propionibacterium acnes, a commensal of human skin.</title>
        <authorList>
            <person name="Bruggemann H."/>
            <person name="Henne A."/>
            <person name="Hoster F."/>
            <person name="Liesegang H."/>
            <person name="Wiezer A."/>
            <person name="Strittmatter A."/>
            <person name="Hujer S."/>
            <person name="Durre P."/>
            <person name="Gottschalk G."/>
        </authorList>
    </citation>
    <scope>NUCLEOTIDE SEQUENCE [LARGE SCALE GENOMIC DNA]</scope>
    <source>
        <strain evidence="12">DSM 16379 / KPA171202</strain>
    </source>
</reference>
<dbReference type="eggNOG" id="COG1069">
    <property type="taxonomic scope" value="Bacteria"/>
</dbReference>
<dbReference type="PANTHER" id="PTHR43435:SF4">
    <property type="entry name" value="FGGY CARBOHYDRATE KINASE DOMAIN-CONTAINING PROTEIN"/>
    <property type="match status" value="1"/>
</dbReference>
<dbReference type="NCBIfam" id="TIGR01234">
    <property type="entry name" value="L-ribulokinase"/>
    <property type="match status" value="1"/>
</dbReference>
<dbReference type="InterPro" id="IPR018485">
    <property type="entry name" value="FGGY_C"/>
</dbReference>
<dbReference type="InterPro" id="IPR005929">
    <property type="entry name" value="Ribulokinase"/>
</dbReference>
<dbReference type="Gene3D" id="3.30.420.40">
    <property type="match status" value="2"/>
</dbReference>
<dbReference type="PANTHER" id="PTHR43435">
    <property type="entry name" value="RIBULOKINASE"/>
    <property type="match status" value="1"/>
</dbReference>
<dbReference type="InterPro" id="IPR000577">
    <property type="entry name" value="Carb_kinase_FGGY"/>
</dbReference>
<feature type="domain" description="Carbohydrate kinase FGGY N-terminal" evidence="9">
    <location>
        <begin position="23"/>
        <end position="296"/>
    </location>
</feature>
<dbReference type="Proteomes" id="UP000000603">
    <property type="component" value="Chromosome"/>
</dbReference>
<proteinExistence type="inferred from homology"/>
<accession>Q6A5E0</accession>
<gene>
    <name evidence="11" type="ordered locus">PPA2319</name>
</gene>
<dbReference type="Pfam" id="PF00370">
    <property type="entry name" value="FGGY_N"/>
    <property type="match status" value="1"/>
</dbReference>
<protein>
    <recommendedName>
        <fullName evidence="7 8">Ribulokinase</fullName>
        <ecNumber evidence="7 8">2.7.1.16</ecNumber>
    </recommendedName>
</protein>
<evidence type="ECO:0000256" key="3">
    <source>
        <dbReference type="ARBA" id="ARBA00022777"/>
    </source>
</evidence>
<dbReference type="InterPro" id="IPR043129">
    <property type="entry name" value="ATPase_NBD"/>
</dbReference>
<evidence type="ECO:0000259" key="9">
    <source>
        <dbReference type="Pfam" id="PF00370"/>
    </source>
</evidence>
<dbReference type="UniPathway" id="UPA00145">
    <property type="reaction ID" value="UER00566"/>
</dbReference>
<dbReference type="GO" id="GO:0005524">
    <property type="term" value="F:ATP binding"/>
    <property type="evidence" value="ECO:0007669"/>
    <property type="project" value="UniProtKB-UniRule"/>
</dbReference>
<organism evidence="11 12">
    <name type="scientific">Cutibacterium acnes (strain DSM 16379 / KPA171202)</name>
    <name type="common">Propionibacterium acnes</name>
    <dbReference type="NCBI Taxonomy" id="267747"/>
    <lineage>
        <taxon>Bacteria</taxon>
        <taxon>Bacillati</taxon>
        <taxon>Actinomycetota</taxon>
        <taxon>Actinomycetes</taxon>
        <taxon>Propionibacteriales</taxon>
        <taxon>Propionibacteriaceae</taxon>
        <taxon>Cutibacterium</taxon>
    </lineage>
</organism>
<dbReference type="NCBIfam" id="NF003154">
    <property type="entry name" value="PRK04123.1"/>
    <property type="match status" value="1"/>
</dbReference>
<dbReference type="AlphaFoldDB" id="Q6A5E0"/>
<keyword evidence="3 8" id="KW-0418">Kinase</keyword>
<feature type="domain" description="Carbohydrate kinase FGGY C-terminal" evidence="10">
    <location>
        <begin position="308"/>
        <end position="505"/>
    </location>
</feature>
<comment type="similarity">
    <text evidence="8">Belongs to the ribulokinase family.</text>
</comment>
<dbReference type="GO" id="GO:0005737">
    <property type="term" value="C:cytoplasm"/>
    <property type="evidence" value="ECO:0007669"/>
    <property type="project" value="TreeGrafter"/>
</dbReference>
<keyword evidence="2" id="KW-0547">Nucleotide-binding</keyword>
<dbReference type="GO" id="GO:0019569">
    <property type="term" value="P:L-arabinose catabolic process to D-xylulose 5-phosphate"/>
    <property type="evidence" value="ECO:0007669"/>
    <property type="project" value="UniProtKB-UniPathway"/>
</dbReference>
<evidence type="ECO:0000256" key="6">
    <source>
        <dbReference type="ARBA" id="ARBA00023277"/>
    </source>
</evidence>
<dbReference type="EnsemblBacteria" id="AAT84023">
    <property type="protein sequence ID" value="AAT84023"/>
    <property type="gene ID" value="PPA2319"/>
</dbReference>
<dbReference type="Pfam" id="PF02782">
    <property type="entry name" value="FGGY_C"/>
    <property type="match status" value="1"/>
</dbReference>
<keyword evidence="5 8" id="KW-0054">Arabinose catabolism</keyword>
<evidence type="ECO:0000313" key="12">
    <source>
        <dbReference type="Proteomes" id="UP000000603"/>
    </source>
</evidence>
<dbReference type="GO" id="GO:0019150">
    <property type="term" value="F:D-ribulokinase activity"/>
    <property type="evidence" value="ECO:0007669"/>
    <property type="project" value="TreeGrafter"/>
</dbReference>
<evidence type="ECO:0000313" key="11">
    <source>
        <dbReference type="EMBL" id="AAT84023.1"/>
    </source>
</evidence>
<evidence type="ECO:0000256" key="4">
    <source>
        <dbReference type="ARBA" id="ARBA00022840"/>
    </source>
</evidence>
<dbReference type="EC" id="2.7.1.16" evidence="7 8"/>
<keyword evidence="1 8" id="KW-0808">Transferase</keyword>
<name>Q6A5E0_CUTAK</name>
<dbReference type="SUPFAM" id="SSF53067">
    <property type="entry name" value="Actin-like ATPase domain"/>
    <property type="match status" value="2"/>
</dbReference>
<keyword evidence="6 8" id="KW-0119">Carbohydrate metabolism</keyword>
<comment type="pathway">
    <text evidence="8">Carbohydrate degradation; L-arabinose degradation via L-ribulose; D-xylulose 5-phosphate from L-arabinose (bacterial route): step 2/3.</text>
</comment>
<dbReference type="PIRSF" id="PIRSF000538">
    <property type="entry name" value="GlpK"/>
    <property type="match status" value="1"/>
</dbReference>